<sequence>MAHSSRVTFSSAAARAAVVDDDDFDEEPGEVIESAPPLRVGEEREIHPSGLKKKLLRAGRGWETPVFGDEVTVHYVGRLMDGSKFDSSRDRGDPLTFKLGNGEVVSGLDHGLVTMKKGELALFTVPADLGYGSVVGIQGVPPGADLQFEVELVAWLTVVDICKDGGIIKKIMFSGDDMQAGDLDQVTVKYQVRLSDGRLVAESPEGGSEFYVNEGHLCEAFPKVLKTMRRGEKAVVIVQPQYAFGEHGREAENGFQAIPSNAVLTIDVELVSLKPVVDVSGDLKVLKKVLRSGEGIHRPKDGEAVRIRYTAMLEDGTTFEKLGFDGELFEFVIDEEQVVAGLDQAVGTMLKGELSEVTVKPEYGYGNDETKRDLAIVPPCSTLIYQVEMVDFTKEKEPWEMSGPEKIEAAEKTKKAGNDLYKIGKFKRASKKYEKAMSYINEDEPLESGEEKLVKSLRVTCWLNHAACCLKLNNFHEAVKLCSKVLDVEFRNVKALYRRAQAYIETADLDLAKLDIQKALEIDPQNREVKSLQTTLKQLQLENNKRDAKLYVNMFASTRKDTDIALKRLKVEKANGDEVQAMEYEHSASTETEKPHEEEAVGDSGVQIMEI</sequence>
<accession>A0ACB7WMQ0</accession>
<gene>
    <name evidence="1" type="ORF">IHE45_02G003800</name>
</gene>
<dbReference type="EMBL" id="CM037012">
    <property type="protein sequence ID" value="KAH7689760.1"/>
    <property type="molecule type" value="Genomic_DNA"/>
</dbReference>
<keyword evidence="2" id="KW-1185">Reference proteome</keyword>
<evidence type="ECO:0000313" key="2">
    <source>
        <dbReference type="Proteomes" id="UP000827976"/>
    </source>
</evidence>
<evidence type="ECO:0000313" key="1">
    <source>
        <dbReference type="EMBL" id="KAH7689760.1"/>
    </source>
</evidence>
<dbReference type="Proteomes" id="UP000827976">
    <property type="component" value="Chromosome 2"/>
</dbReference>
<reference evidence="2" key="1">
    <citation type="journal article" date="2022" name="Nat. Commun.">
        <title>Chromosome evolution and the genetic basis of agronomically important traits in greater yam.</title>
        <authorList>
            <person name="Bredeson J.V."/>
            <person name="Lyons J.B."/>
            <person name="Oniyinde I.O."/>
            <person name="Okereke N.R."/>
            <person name="Kolade O."/>
            <person name="Nnabue I."/>
            <person name="Nwadili C.O."/>
            <person name="Hribova E."/>
            <person name="Parker M."/>
            <person name="Nwogha J."/>
            <person name="Shu S."/>
            <person name="Carlson J."/>
            <person name="Kariba R."/>
            <person name="Muthemba S."/>
            <person name="Knop K."/>
            <person name="Barton G.J."/>
            <person name="Sherwood A.V."/>
            <person name="Lopez-Montes A."/>
            <person name="Asiedu R."/>
            <person name="Jamnadass R."/>
            <person name="Muchugi A."/>
            <person name="Goodstein D."/>
            <person name="Egesi C.N."/>
            <person name="Featherston J."/>
            <person name="Asfaw A."/>
            <person name="Simpson G.G."/>
            <person name="Dolezel J."/>
            <person name="Hendre P.S."/>
            <person name="Van Deynze A."/>
            <person name="Kumar P.L."/>
            <person name="Obidiegwu J.E."/>
            <person name="Bhattacharjee R."/>
            <person name="Rokhsar D.S."/>
        </authorList>
    </citation>
    <scope>NUCLEOTIDE SEQUENCE [LARGE SCALE GENOMIC DNA]</scope>
    <source>
        <strain evidence="2">cv. TDa95/00328</strain>
    </source>
</reference>
<organism evidence="1 2">
    <name type="scientific">Dioscorea alata</name>
    <name type="common">Purple yam</name>
    <dbReference type="NCBI Taxonomy" id="55571"/>
    <lineage>
        <taxon>Eukaryota</taxon>
        <taxon>Viridiplantae</taxon>
        <taxon>Streptophyta</taxon>
        <taxon>Embryophyta</taxon>
        <taxon>Tracheophyta</taxon>
        <taxon>Spermatophyta</taxon>
        <taxon>Magnoliopsida</taxon>
        <taxon>Liliopsida</taxon>
        <taxon>Dioscoreales</taxon>
        <taxon>Dioscoreaceae</taxon>
        <taxon>Dioscorea</taxon>
    </lineage>
</organism>
<name>A0ACB7WMQ0_DIOAL</name>
<dbReference type="EC" id="5.2.1.8" evidence="1"/>
<comment type="caution">
    <text evidence="1">The sequence shown here is derived from an EMBL/GenBank/DDBJ whole genome shotgun (WGS) entry which is preliminary data.</text>
</comment>
<proteinExistence type="predicted"/>
<protein>
    <submittedName>
        <fullName evidence="1">Peptidyl-prolyl cis-trans isomerase Fpr3/Fpr4-like protein</fullName>
        <ecNumber evidence="1">5.2.1.8</ecNumber>
    </submittedName>
</protein>